<name>A0A656AUZ7_VIBCL</name>
<dbReference type="AlphaFoldDB" id="A0A656AUZ7"/>
<evidence type="ECO:0000313" key="1">
    <source>
        <dbReference type="EMBL" id="CSD38813.1"/>
    </source>
</evidence>
<accession>A0A656AUZ7</accession>
<dbReference type="EMBL" id="CWQY01000062">
    <property type="protein sequence ID" value="CSD38813.1"/>
    <property type="molecule type" value="Genomic_DNA"/>
</dbReference>
<protein>
    <submittedName>
        <fullName evidence="1">Uncharacterized protein</fullName>
    </submittedName>
</protein>
<organism evidence="1 2">
    <name type="scientific">Vibrio cholerae</name>
    <dbReference type="NCBI Taxonomy" id="666"/>
    <lineage>
        <taxon>Bacteria</taxon>
        <taxon>Pseudomonadati</taxon>
        <taxon>Pseudomonadota</taxon>
        <taxon>Gammaproteobacteria</taxon>
        <taxon>Vibrionales</taxon>
        <taxon>Vibrionaceae</taxon>
        <taxon>Vibrio</taxon>
    </lineage>
</organism>
<reference evidence="1 2" key="1">
    <citation type="submission" date="2015-07" db="EMBL/GenBank/DDBJ databases">
        <authorList>
            <consortium name="Pathogen Informatics"/>
        </authorList>
    </citation>
    <scope>NUCLEOTIDE SEQUENCE [LARGE SCALE GENOMIC DNA]</scope>
    <source>
        <strain evidence="1 2">A316</strain>
    </source>
</reference>
<sequence length="106" mass="11970">MIAIYDVLIHLSTAVHVVRFNGQHLLQGIRSTVCFQCPHFHLTEALTTELSFTTQRLLSNQTVRACRTSVHLVVNQVVQFQHVHVTHGNRALKCVTRAAIEQSQLT</sequence>
<proteinExistence type="predicted"/>
<evidence type="ECO:0000313" key="2">
    <source>
        <dbReference type="Proteomes" id="UP000041770"/>
    </source>
</evidence>
<dbReference type="Proteomes" id="UP000041770">
    <property type="component" value="Unassembled WGS sequence"/>
</dbReference>
<gene>
    <name evidence="1" type="ORF">ERS013200_04048</name>
</gene>